<dbReference type="CDD" id="cd06173">
    <property type="entry name" value="MFS_MefA_like"/>
    <property type="match status" value="1"/>
</dbReference>
<reference evidence="8 9" key="1">
    <citation type="submission" date="2024-09" db="EMBL/GenBank/DDBJ databases">
        <authorList>
            <person name="Sun Q."/>
            <person name="Mori K."/>
        </authorList>
    </citation>
    <scope>NUCLEOTIDE SEQUENCE [LARGE SCALE GENOMIC DNA]</scope>
    <source>
        <strain evidence="8 9">CICC 10874</strain>
    </source>
</reference>
<evidence type="ECO:0000256" key="4">
    <source>
        <dbReference type="ARBA" id="ARBA00022989"/>
    </source>
</evidence>
<evidence type="ECO:0000313" key="8">
    <source>
        <dbReference type="EMBL" id="MFC0673272.1"/>
    </source>
</evidence>
<dbReference type="SUPFAM" id="SSF103473">
    <property type="entry name" value="MFS general substrate transporter"/>
    <property type="match status" value="1"/>
</dbReference>
<dbReference type="RefSeq" id="WP_376978716.1">
    <property type="nucleotide sequence ID" value="NZ_JBHLSV010000004.1"/>
</dbReference>
<dbReference type="Pfam" id="PF07690">
    <property type="entry name" value="MFS_1"/>
    <property type="match status" value="1"/>
</dbReference>
<organism evidence="8 9">
    <name type="scientific">Brachybacterium hainanense</name>
    <dbReference type="NCBI Taxonomy" id="1541174"/>
    <lineage>
        <taxon>Bacteria</taxon>
        <taxon>Bacillati</taxon>
        <taxon>Actinomycetota</taxon>
        <taxon>Actinomycetes</taxon>
        <taxon>Micrococcales</taxon>
        <taxon>Dermabacteraceae</taxon>
        <taxon>Brachybacterium</taxon>
    </lineage>
</organism>
<feature type="transmembrane region" description="Helical" evidence="6">
    <location>
        <begin position="49"/>
        <end position="73"/>
    </location>
</feature>
<dbReference type="InterPro" id="IPR011701">
    <property type="entry name" value="MFS"/>
</dbReference>
<evidence type="ECO:0000313" key="9">
    <source>
        <dbReference type="Proteomes" id="UP001589793"/>
    </source>
</evidence>
<sequence>MDAATPLTPLRRNVRFQLLWAGAACSTLGTEITRLALPLALLALTGSAAQAGLVGATLTAALLLAQIPAGIWVDRHDRRRILLAAQAVQVLNAVVLVGSLAAGGAGLLSFVLFAAMDGVCAAFVGNARQVSIRAVVPIAQLRSAFVQEESRSHAGRVLGPAIGGLLYGMSLLAPYLATLVAIAAAWVLALLARVPRRPAPRAGDAGDGAAPATARRGMLAETWTALRWLLAQRGLRELCLVLMAMNFFGGGVTLALIVHIESLGGGSALTGFVLTGIGIGGLLGALASGRLTARVSTGYLALGVPAVLGVCLMLAALPLAPWWPFFPILTFSLVTPALNVAAGAVTAELVPEDMLGRVGSLLAVASMGLTPLGPLLGGVLAGSLGGGWALCIAGAGFLLTAGVGAASPTLRRFDAQG</sequence>
<gene>
    <name evidence="8" type="ORF">ACFFF6_04795</name>
</gene>
<name>A0ABV6RA91_9MICO</name>
<feature type="transmembrane region" description="Helical" evidence="6">
    <location>
        <begin position="93"/>
        <end position="116"/>
    </location>
</feature>
<dbReference type="Proteomes" id="UP001589793">
    <property type="component" value="Unassembled WGS sequence"/>
</dbReference>
<feature type="transmembrane region" description="Helical" evidence="6">
    <location>
        <begin position="387"/>
        <end position="406"/>
    </location>
</feature>
<keyword evidence="5 6" id="KW-0472">Membrane</keyword>
<keyword evidence="3 6" id="KW-0812">Transmembrane</keyword>
<proteinExistence type="predicted"/>
<feature type="transmembrane region" description="Helical" evidence="6">
    <location>
        <begin position="325"/>
        <end position="346"/>
    </location>
</feature>
<feature type="transmembrane region" description="Helical" evidence="6">
    <location>
        <begin position="299"/>
        <end position="319"/>
    </location>
</feature>
<dbReference type="Gene3D" id="1.20.1250.20">
    <property type="entry name" value="MFS general substrate transporter like domains"/>
    <property type="match status" value="1"/>
</dbReference>
<evidence type="ECO:0000256" key="2">
    <source>
        <dbReference type="ARBA" id="ARBA00022475"/>
    </source>
</evidence>
<dbReference type="PANTHER" id="PTHR23513:SF11">
    <property type="entry name" value="STAPHYLOFERRIN A TRANSPORTER"/>
    <property type="match status" value="1"/>
</dbReference>
<comment type="caution">
    <text evidence="8">The sequence shown here is derived from an EMBL/GenBank/DDBJ whole genome shotgun (WGS) entry which is preliminary data.</text>
</comment>
<feature type="transmembrane region" description="Helical" evidence="6">
    <location>
        <begin position="238"/>
        <end position="260"/>
    </location>
</feature>
<dbReference type="PROSITE" id="PS50850">
    <property type="entry name" value="MFS"/>
    <property type="match status" value="1"/>
</dbReference>
<keyword evidence="9" id="KW-1185">Reference proteome</keyword>
<evidence type="ECO:0000256" key="3">
    <source>
        <dbReference type="ARBA" id="ARBA00022692"/>
    </source>
</evidence>
<feature type="transmembrane region" description="Helical" evidence="6">
    <location>
        <begin position="358"/>
        <end position="381"/>
    </location>
</feature>
<feature type="transmembrane region" description="Helical" evidence="6">
    <location>
        <begin position="266"/>
        <end position="287"/>
    </location>
</feature>
<evidence type="ECO:0000256" key="1">
    <source>
        <dbReference type="ARBA" id="ARBA00004651"/>
    </source>
</evidence>
<dbReference type="InterPro" id="IPR020846">
    <property type="entry name" value="MFS_dom"/>
</dbReference>
<evidence type="ECO:0000256" key="5">
    <source>
        <dbReference type="ARBA" id="ARBA00023136"/>
    </source>
</evidence>
<feature type="transmembrane region" description="Helical" evidence="6">
    <location>
        <begin position="172"/>
        <end position="192"/>
    </location>
</feature>
<dbReference type="PANTHER" id="PTHR23513">
    <property type="entry name" value="INTEGRAL MEMBRANE EFFLUX PROTEIN-RELATED"/>
    <property type="match status" value="1"/>
</dbReference>
<keyword evidence="4 6" id="KW-1133">Transmembrane helix</keyword>
<evidence type="ECO:0000259" key="7">
    <source>
        <dbReference type="PROSITE" id="PS50850"/>
    </source>
</evidence>
<keyword evidence="2" id="KW-1003">Cell membrane</keyword>
<evidence type="ECO:0000256" key="6">
    <source>
        <dbReference type="SAM" id="Phobius"/>
    </source>
</evidence>
<comment type="subcellular location">
    <subcellularLocation>
        <location evidence="1">Cell membrane</location>
        <topology evidence="1">Multi-pass membrane protein</topology>
    </subcellularLocation>
</comment>
<dbReference type="InterPro" id="IPR036259">
    <property type="entry name" value="MFS_trans_sf"/>
</dbReference>
<protein>
    <submittedName>
        <fullName evidence="8">MFS transporter</fullName>
    </submittedName>
</protein>
<accession>A0ABV6RA91</accession>
<dbReference type="EMBL" id="JBHLSV010000004">
    <property type="protein sequence ID" value="MFC0673272.1"/>
    <property type="molecule type" value="Genomic_DNA"/>
</dbReference>
<feature type="domain" description="Major facilitator superfamily (MFS) profile" evidence="7">
    <location>
        <begin position="15"/>
        <end position="417"/>
    </location>
</feature>